<name>A0AAD2BPK8_9RALS</name>
<comment type="caution">
    <text evidence="1">The sequence shown here is derived from an EMBL/GenBank/DDBJ whole genome shotgun (WGS) entry which is preliminary data.</text>
</comment>
<evidence type="ECO:0000313" key="1">
    <source>
        <dbReference type="EMBL" id="CAJ0787879.1"/>
    </source>
</evidence>
<evidence type="ECO:0000313" key="3">
    <source>
        <dbReference type="Proteomes" id="UP001189756"/>
    </source>
</evidence>
<dbReference type="EMBL" id="CATZAZ010000002">
    <property type="protein sequence ID" value="CAJ0787879.1"/>
    <property type="molecule type" value="Genomic_DNA"/>
</dbReference>
<accession>A0AAD2BPK8</accession>
<evidence type="ECO:0000313" key="4">
    <source>
        <dbReference type="Proteomes" id="UP001189773"/>
    </source>
</evidence>
<reference evidence="1 4" key="1">
    <citation type="submission" date="2023-07" db="EMBL/GenBank/DDBJ databases">
        <authorList>
            <person name="Peeters C."/>
        </authorList>
    </citation>
    <scope>NUCLEOTIDE SEQUENCE</scope>
    <source>
        <strain evidence="2 4">LMG 18095</strain>
        <strain evidence="1">R-77560</strain>
    </source>
</reference>
<dbReference type="RefSeq" id="WP_004629764.1">
    <property type="nucleotide sequence ID" value="NZ_JBMVEN010000002.1"/>
</dbReference>
<gene>
    <name evidence="2" type="ORF">LMG18095_01842</name>
    <name evidence="1" type="ORF">R77560_01640</name>
</gene>
<evidence type="ECO:0008006" key="5">
    <source>
        <dbReference type="Google" id="ProtNLM"/>
    </source>
</evidence>
<dbReference type="Proteomes" id="UP001189756">
    <property type="component" value="Unassembled WGS sequence"/>
</dbReference>
<protein>
    <recommendedName>
        <fullName evidence="5">LysR family transcriptional regulator</fullName>
    </recommendedName>
</protein>
<organism evidence="1 3">
    <name type="scientific">Ralstonia thomasii</name>
    <dbReference type="NCBI Taxonomy" id="3058596"/>
    <lineage>
        <taxon>Bacteria</taxon>
        <taxon>Pseudomonadati</taxon>
        <taxon>Pseudomonadota</taxon>
        <taxon>Betaproteobacteria</taxon>
        <taxon>Burkholderiales</taxon>
        <taxon>Burkholderiaceae</taxon>
        <taxon>Ralstonia</taxon>
    </lineage>
</organism>
<sequence>MGFAFVPLDTMQPHIDAGRLVPVQQDWWLSFPGNDLYYAADTSRRRWLW</sequence>
<dbReference type="Proteomes" id="UP001189773">
    <property type="component" value="Unassembled WGS sequence"/>
</dbReference>
<dbReference type="AlphaFoldDB" id="A0AAD2BPK8"/>
<evidence type="ECO:0000313" key="2">
    <source>
        <dbReference type="EMBL" id="CAJ0789137.1"/>
    </source>
</evidence>
<proteinExistence type="predicted"/>
<keyword evidence="4" id="KW-1185">Reference proteome</keyword>
<dbReference type="EMBL" id="CATZAR010000003">
    <property type="protein sequence ID" value="CAJ0789137.1"/>
    <property type="molecule type" value="Genomic_DNA"/>
</dbReference>